<evidence type="ECO:0000256" key="2">
    <source>
        <dbReference type="ARBA" id="ARBA00007193"/>
    </source>
</evidence>
<evidence type="ECO:0000256" key="9">
    <source>
        <dbReference type="ARBA" id="ARBA00023136"/>
    </source>
</evidence>
<dbReference type="OrthoDB" id="6436100at2759"/>
<keyword evidence="3 12" id="KW-0813">Transport</keyword>
<keyword evidence="5 12" id="KW-0812">Transmembrane</keyword>
<dbReference type="EMBL" id="OUUW01000009">
    <property type="protein sequence ID" value="SPP84925.1"/>
    <property type="molecule type" value="Genomic_DNA"/>
</dbReference>
<dbReference type="Proteomes" id="UP000268350">
    <property type="component" value="Unassembled WGS sequence"/>
</dbReference>
<dbReference type="PANTHER" id="PTHR11690">
    <property type="entry name" value="AMILORIDE-SENSITIVE SODIUM CHANNEL-RELATED"/>
    <property type="match status" value="1"/>
</dbReference>
<feature type="transmembrane region" description="Helical" evidence="13">
    <location>
        <begin position="39"/>
        <end position="61"/>
    </location>
</feature>
<keyword evidence="7" id="KW-0915">Sodium</keyword>
<dbReference type="InterPro" id="IPR001873">
    <property type="entry name" value="ENaC"/>
</dbReference>
<comment type="subcellular location">
    <subcellularLocation>
        <location evidence="1">Membrane</location>
        <topology evidence="1">Multi-pass membrane protein</topology>
    </subcellularLocation>
</comment>
<reference evidence="15" key="1">
    <citation type="submission" date="2018-01" db="EMBL/GenBank/DDBJ databases">
        <authorList>
            <person name="Alioto T."/>
            <person name="Alioto T."/>
        </authorList>
    </citation>
    <scope>NUCLEOTIDE SEQUENCE [LARGE SCALE GENOMIC DNA]</scope>
</reference>
<name>A0A3B0JS29_DROGU</name>
<keyword evidence="15" id="KW-1185">Reference proteome</keyword>
<evidence type="ECO:0000256" key="13">
    <source>
        <dbReference type="SAM" id="Phobius"/>
    </source>
</evidence>
<dbReference type="GO" id="GO:0005886">
    <property type="term" value="C:plasma membrane"/>
    <property type="evidence" value="ECO:0007669"/>
    <property type="project" value="TreeGrafter"/>
</dbReference>
<dbReference type="PANTHER" id="PTHR11690:SF237">
    <property type="entry name" value="PICKPOCKET 16-RELATED"/>
    <property type="match status" value="1"/>
</dbReference>
<evidence type="ECO:0000256" key="1">
    <source>
        <dbReference type="ARBA" id="ARBA00004141"/>
    </source>
</evidence>
<dbReference type="Pfam" id="PF00858">
    <property type="entry name" value="ASC"/>
    <property type="match status" value="1"/>
</dbReference>
<keyword evidence="6 13" id="KW-1133">Transmembrane helix</keyword>
<evidence type="ECO:0000313" key="14">
    <source>
        <dbReference type="EMBL" id="SPP84925.1"/>
    </source>
</evidence>
<comment type="similarity">
    <text evidence="2 12">Belongs to the amiloride-sensitive sodium channel (TC 1.A.6) family.</text>
</comment>
<organism evidence="14 15">
    <name type="scientific">Drosophila guanche</name>
    <name type="common">Fruit fly</name>
    <dbReference type="NCBI Taxonomy" id="7266"/>
    <lineage>
        <taxon>Eukaryota</taxon>
        <taxon>Metazoa</taxon>
        <taxon>Ecdysozoa</taxon>
        <taxon>Arthropoda</taxon>
        <taxon>Hexapoda</taxon>
        <taxon>Insecta</taxon>
        <taxon>Pterygota</taxon>
        <taxon>Neoptera</taxon>
        <taxon>Endopterygota</taxon>
        <taxon>Diptera</taxon>
        <taxon>Brachycera</taxon>
        <taxon>Muscomorpha</taxon>
        <taxon>Ephydroidea</taxon>
        <taxon>Drosophilidae</taxon>
        <taxon>Drosophila</taxon>
        <taxon>Sophophora</taxon>
    </lineage>
</organism>
<keyword evidence="8 12" id="KW-0406">Ion transport</keyword>
<dbReference type="OMA" id="LKICSGY"/>
<dbReference type="STRING" id="7266.A0A3B0JS29"/>
<dbReference type="Gene3D" id="1.10.287.770">
    <property type="entry name" value="YojJ-like"/>
    <property type="match status" value="1"/>
</dbReference>
<evidence type="ECO:0000256" key="5">
    <source>
        <dbReference type="ARBA" id="ARBA00022692"/>
    </source>
</evidence>
<dbReference type="AlphaFoldDB" id="A0A3B0JS29"/>
<keyword evidence="9 13" id="KW-0472">Membrane</keyword>
<keyword evidence="4 12" id="KW-0894">Sodium channel</keyword>
<evidence type="ECO:0000256" key="12">
    <source>
        <dbReference type="RuleBase" id="RU000679"/>
    </source>
</evidence>
<gene>
    <name evidence="14" type="ORF">DGUA_6G014784</name>
</gene>
<evidence type="ECO:0000256" key="3">
    <source>
        <dbReference type="ARBA" id="ARBA00022448"/>
    </source>
</evidence>
<proteinExistence type="inferred from homology"/>
<feature type="transmembrane region" description="Helical" evidence="13">
    <location>
        <begin position="408"/>
        <end position="432"/>
    </location>
</feature>
<evidence type="ECO:0000256" key="6">
    <source>
        <dbReference type="ARBA" id="ARBA00022989"/>
    </source>
</evidence>
<evidence type="ECO:0000313" key="15">
    <source>
        <dbReference type="Proteomes" id="UP000268350"/>
    </source>
</evidence>
<keyword evidence="11 12" id="KW-0407">Ion channel</keyword>
<evidence type="ECO:0000256" key="8">
    <source>
        <dbReference type="ARBA" id="ARBA00023065"/>
    </source>
</evidence>
<sequence length="442" mass="50683">MSSRLEVAFNRTVVEYFRKTSLNGFGLLYFIRKRRVQRLFWFSFICCGLFFAGYSVFAMILDLLDSSTITDLSERDLGALQLPSVQICSGYRFSKRKMQQYTQMLANSTGKSLGYWWQKIHLLEGYMDPLAVEAEEAKELQESLGFRDVRSNLLNLTPACVSLILKCQQNGATIDCSEIFHLQATNYGHCCVLRDRNITGELSLSLDTSQEDAIPMEKSRSLAGFHLHISSWLGRVTIGQGEKSLVEVNVMELEANSELLEYPVDRRGCHFPHEGVGREKCLQNCRLKASLMNCQCVPYPFERDAKLKQIYCTLEDIACLQMVEVNWSPNQCPQCLPLCNQMLYSLHKSLLGYMHPFRSSLVLRFRAPRWSNYAQDKHYHWYHILCKAQGSYASSSSPNLPLYFPANIGGVLGICIGCSLISGFELIYFMVFRFWSNFRQQQ</sequence>
<keyword evidence="10 12" id="KW-0739">Sodium transport</keyword>
<dbReference type="GO" id="GO:0015280">
    <property type="term" value="F:ligand-gated sodium channel activity"/>
    <property type="evidence" value="ECO:0007669"/>
    <property type="project" value="TreeGrafter"/>
</dbReference>
<evidence type="ECO:0000256" key="10">
    <source>
        <dbReference type="ARBA" id="ARBA00023201"/>
    </source>
</evidence>
<evidence type="ECO:0000256" key="4">
    <source>
        <dbReference type="ARBA" id="ARBA00022461"/>
    </source>
</evidence>
<accession>A0A3B0JS29</accession>
<evidence type="ECO:0000256" key="11">
    <source>
        <dbReference type="ARBA" id="ARBA00023303"/>
    </source>
</evidence>
<evidence type="ECO:0000256" key="7">
    <source>
        <dbReference type="ARBA" id="ARBA00023053"/>
    </source>
</evidence>
<protein>
    <submittedName>
        <fullName evidence="14">Blast:Sodium channel protein Nach</fullName>
    </submittedName>
</protein>